<feature type="chain" id="PRO_5047525019" evidence="1">
    <location>
        <begin position="19"/>
        <end position="51"/>
    </location>
</feature>
<feature type="non-terminal residue" evidence="2">
    <location>
        <position position="51"/>
    </location>
</feature>
<dbReference type="EMBL" id="JADKYU010000767">
    <property type="protein sequence ID" value="MBF4985500.1"/>
    <property type="molecule type" value="Genomic_DNA"/>
</dbReference>
<reference evidence="2 3" key="1">
    <citation type="submission" date="2020-11" db="EMBL/GenBank/DDBJ databases">
        <title>P. mediterranea TC4 genome.</title>
        <authorList>
            <person name="Molmeret M."/>
        </authorList>
    </citation>
    <scope>NUCLEOTIDE SEQUENCE [LARGE SCALE GENOMIC DNA]</scope>
    <source>
        <strain evidence="2 3">TC4</strain>
    </source>
</reference>
<organism evidence="2 3">
    <name type="scientific">Nonlabens mediterrranea</name>
    <dbReference type="NCBI Taxonomy" id="1419947"/>
    <lineage>
        <taxon>Bacteria</taxon>
        <taxon>Pseudomonadati</taxon>
        <taxon>Bacteroidota</taxon>
        <taxon>Flavobacteriia</taxon>
        <taxon>Flavobacteriales</taxon>
        <taxon>Flavobacteriaceae</taxon>
        <taxon>Nonlabens</taxon>
    </lineage>
</organism>
<proteinExistence type="predicted"/>
<evidence type="ECO:0000313" key="2">
    <source>
        <dbReference type="EMBL" id="MBF4985500.1"/>
    </source>
</evidence>
<name>A0ABS0A7X8_9FLAO</name>
<protein>
    <submittedName>
        <fullName evidence="2">Uncharacterized protein</fullName>
    </submittedName>
</protein>
<gene>
    <name evidence="2" type="ORF">FNJ87_14580</name>
</gene>
<feature type="signal peptide" evidence="1">
    <location>
        <begin position="1"/>
        <end position="18"/>
    </location>
</feature>
<keyword evidence="3" id="KW-1185">Reference proteome</keyword>
<evidence type="ECO:0000313" key="3">
    <source>
        <dbReference type="Proteomes" id="UP001194729"/>
    </source>
</evidence>
<evidence type="ECO:0000256" key="1">
    <source>
        <dbReference type="SAM" id="SignalP"/>
    </source>
</evidence>
<comment type="caution">
    <text evidence="2">The sequence shown here is derived from an EMBL/GenBank/DDBJ whole genome shotgun (WGS) entry which is preliminary data.</text>
</comment>
<dbReference type="Proteomes" id="UP001194729">
    <property type="component" value="Unassembled WGS sequence"/>
</dbReference>
<keyword evidence="1" id="KW-0732">Signal</keyword>
<accession>A0ABS0A7X8</accession>
<sequence>MKKAILIVALCLGTLASAQKLSKDLTIALKNDDTTAINNLVTDSNKCPCCY</sequence>